<comment type="similarity">
    <text evidence="1">Belongs to the class IV-like SAM-binding methyltransferase superfamily. RNA methyltransferase TrmH family.</text>
</comment>
<dbReference type="Pfam" id="PF00588">
    <property type="entry name" value="SpoU_methylase"/>
    <property type="match status" value="1"/>
</dbReference>
<evidence type="ECO:0000256" key="1">
    <source>
        <dbReference type="ARBA" id="ARBA00007228"/>
    </source>
</evidence>
<dbReference type="eggNOG" id="COG0566">
    <property type="taxonomic scope" value="Bacteria"/>
</dbReference>
<dbReference type="AlphaFoldDB" id="D0WJ68"/>
<dbReference type="GeneID" id="85008064"/>
<evidence type="ECO:0000256" key="2">
    <source>
        <dbReference type="ARBA" id="ARBA00022603"/>
    </source>
</evidence>
<dbReference type="HOGENOM" id="CLU_021322_0_1_11"/>
<dbReference type="GO" id="GO:0032259">
    <property type="term" value="P:methylation"/>
    <property type="evidence" value="ECO:0007669"/>
    <property type="project" value="UniProtKB-KW"/>
</dbReference>
<evidence type="ECO:0000259" key="4">
    <source>
        <dbReference type="SMART" id="SM00967"/>
    </source>
</evidence>
<reference evidence="5" key="1">
    <citation type="submission" date="2009-10" db="EMBL/GenBank/DDBJ databases">
        <authorList>
            <person name="Weinstock G."/>
            <person name="Sodergren E."/>
            <person name="Clifton S."/>
            <person name="Fulton L."/>
            <person name="Fulton B."/>
            <person name="Courtney L."/>
            <person name="Fronick C."/>
            <person name="Harrison M."/>
            <person name="Strong C."/>
            <person name="Farmer C."/>
            <person name="Delahaunty K."/>
            <person name="Markovic C."/>
            <person name="Hall O."/>
            <person name="Minx P."/>
            <person name="Tomlinson C."/>
            <person name="Mitreva M."/>
            <person name="Nelson J."/>
            <person name="Hou S."/>
            <person name="Wollam A."/>
            <person name="Pepin K.H."/>
            <person name="Johnson M."/>
            <person name="Bhonagiri V."/>
            <person name="Nash W.E."/>
            <person name="Warren W."/>
            <person name="Chinwalla A."/>
            <person name="Mardis E.R."/>
            <person name="Wilson R.K."/>
        </authorList>
    </citation>
    <scope>NUCLEOTIDE SEQUENCE [LARGE SCALE GENOMIC DNA]</scope>
    <source>
        <strain evidence="5">ATCC 700122</strain>
    </source>
</reference>
<dbReference type="NCBIfam" id="TIGR00186">
    <property type="entry name" value="rRNA_methyl_3"/>
    <property type="match status" value="1"/>
</dbReference>
<dbReference type="SUPFAM" id="SSF55315">
    <property type="entry name" value="L30e-like"/>
    <property type="match status" value="1"/>
</dbReference>
<keyword evidence="2 5" id="KW-0489">Methyltransferase</keyword>
<dbReference type="Gene3D" id="3.40.1280.10">
    <property type="match status" value="1"/>
</dbReference>
<evidence type="ECO:0000313" key="5">
    <source>
        <dbReference type="EMBL" id="EEZ60416.1"/>
    </source>
</evidence>
<dbReference type="SMART" id="SM00967">
    <property type="entry name" value="SpoU_sub_bind"/>
    <property type="match status" value="1"/>
</dbReference>
<dbReference type="CDD" id="cd18103">
    <property type="entry name" value="SpoU-like_RlmB"/>
    <property type="match status" value="1"/>
</dbReference>
<dbReference type="InterPro" id="IPR029064">
    <property type="entry name" value="Ribosomal_eL30-like_sf"/>
</dbReference>
<dbReference type="GO" id="GO:0006396">
    <property type="term" value="P:RNA processing"/>
    <property type="evidence" value="ECO:0007669"/>
    <property type="project" value="InterPro"/>
</dbReference>
<dbReference type="Proteomes" id="UP000006001">
    <property type="component" value="Unassembled WGS sequence"/>
</dbReference>
<dbReference type="PANTHER" id="PTHR46429:SF1">
    <property type="entry name" value="23S RRNA (GUANOSINE-2'-O-)-METHYLTRANSFERASE RLMB"/>
    <property type="match status" value="1"/>
</dbReference>
<comment type="caution">
    <text evidence="5">The sequence shown here is derived from an EMBL/GenBank/DDBJ whole genome shotgun (WGS) entry which is preliminary data.</text>
</comment>
<dbReference type="InterPro" id="IPR029028">
    <property type="entry name" value="Alpha/beta_knot_MTases"/>
</dbReference>
<proteinExistence type="inferred from homology"/>
<dbReference type="RefSeq" id="WP_006363174.1">
    <property type="nucleotide sequence ID" value="NZ_GG700631.1"/>
</dbReference>
<dbReference type="InterPro" id="IPR004441">
    <property type="entry name" value="rRNA_MeTrfase_TrmH"/>
</dbReference>
<dbReference type="SUPFAM" id="SSF75217">
    <property type="entry name" value="alpha/beta knot"/>
    <property type="match status" value="1"/>
</dbReference>
<keyword evidence="3" id="KW-0808">Transferase</keyword>
<dbReference type="Pfam" id="PF08032">
    <property type="entry name" value="SpoU_sub_bind"/>
    <property type="match status" value="1"/>
</dbReference>
<dbReference type="Gene3D" id="3.30.1330.30">
    <property type="match status" value="1"/>
</dbReference>
<name>D0WJ68_SLAES</name>
<gene>
    <name evidence="5" type="ORF">HMPREF0762_01893</name>
</gene>
<dbReference type="OrthoDB" id="9785673at2"/>
<organism evidence="5 6">
    <name type="scientific">Slackia exigua (strain ATCC 700122 / DSM 15923 / CIP 105133 / JCM 11022 / KCTC 5966 / S-7)</name>
    <dbReference type="NCBI Taxonomy" id="649764"/>
    <lineage>
        <taxon>Bacteria</taxon>
        <taxon>Bacillati</taxon>
        <taxon>Actinomycetota</taxon>
        <taxon>Coriobacteriia</taxon>
        <taxon>Eggerthellales</taxon>
        <taxon>Eggerthellaceae</taxon>
        <taxon>Slackia</taxon>
    </lineage>
</organism>
<evidence type="ECO:0000313" key="6">
    <source>
        <dbReference type="Proteomes" id="UP000006001"/>
    </source>
</evidence>
<dbReference type="PANTHER" id="PTHR46429">
    <property type="entry name" value="23S RRNA (GUANOSINE-2'-O-)-METHYLTRANSFERASE RLMB"/>
    <property type="match status" value="1"/>
</dbReference>
<dbReference type="InterPro" id="IPR013123">
    <property type="entry name" value="SpoU_subst-bd"/>
</dbReference>
<keyword evidence="6" id="KW-1185">Reference proteome</keyword>
<dbReference type="EMBL" id="ACUX02000019">
    <property type="protein sequence ID" value="EEZ60416.1"/>
    <property type="molecule type" value="Genomic_DNA"/>
</dbReference>
<feature type="domain" description="RNA 2-O ribose methyltransferase substrate binding" evidence="4">
    <location>
        <begin position="4"/>
        <end position="80"/>
    </location>
</feature>
<dbReference type="GO" id="GO:0008173">
    <property type="term" value="F:RNA methyltransferase activity"/>
    <property type="evidence" value="ECO:0007669"/>
    <property type="project" value="InterPro"/>
</dbReference>
<sequence>MVDYIEGKRPVIEALRSEMPIRRVLIADNLKRDGQVADILRKARKFDVEVVPVPRKELDAKSERGSHQGVMAETGPYRYASPSDILDEAERHAVDHGGAALVVVLDHITDAGNLGAIARSAEVVGASGIIIPNKRSVSVTAATYKSSAGSINHLKIAQVANLNAVLERLKKNGFWVAGASEQAHHTVWKAPLYGKIALVMGNEGSGISHLMQDNCDFLVKLPQEGKVGSLNVAQASTAVMYEWLRQCTARAEEAAAGAPAGRA</sequence>
<dbReference type="STRING" id="649764.HMPREF0762_01893"/>
<dbReference type="GO" id="GO:0005829">
    <property type="term" value="C:cytosol"/>
    <property type="evidence" value="ECO:0007669"/>
    <property type="project" value="TreeGrafter"/>
</dbReference>
<evidence type="ECO:0000256" key="3">
    <source>
        <dbReference type="ARBA" id="ARBA00022679"/>
    </source>
</evidence>
<dbReference type="InterPro" id="IPR001537">
    <property type="entry name" value="SpoU_MeTrfase"/>
</dbReference>
<dbReference type="InterPro" id="IPR029026">
    <property type="entry name" value="tRNA_m1G_MTases_N"/>
</dbReference>
<dbReference type="GO" id="GO:0003723">
    <property type="term" value="F:RNA binding"/>
    <property type="evidence" value="ECO:0007669"/>
    <property type="project" value="InterPro"/>
</dbReference>
<protein>
    <submittedName>
        <fullName evidence="5">RNA methyltransferase, TrmH family, group 3</fullName>
    </submittedName>
</protein>
<accession>D0WJ68</accession>